<protein>
    <submittedName>
        <fullName evidence="2">Uncharacterized protein</fullName>
    </submittedName>
</protein>
<sequence>MVHPRLCSSTCHPGRMQLPTQQTPDRHYRLQPSPSRRRRKNFSQNSPANHYLMNFLSCRAIGWLTSFICLFLAPSDRQRPLIDLIQSELIEASLATDRQA</sequence>
<evidence type="ECO:0000313" key="2">
    <source>
        <dbReference type="EMBL" id="MPC53420.1"/>
    </source>
</evidence>
<dbReference type="Proteomes" id="UP000324222">
    <property type="component" value="Unassembled WGS sequence"/>
</dbReference>
<evidence type="ECO:0000313" key="3">
    <source>
        <dbReference type="Proteomes" id="UP000324222"/>
    </source>
</evidence>
<accession>A0A5B7G042</accession>
<dbReference type="EMBL" id="VSRR010011608">
    <property type="protein sequence ID" value="MPC53420.1"/>
    <property type="molecule type" value="Genomic_DNA"/>
</dbReference>
<reference evidence="2 3" key="1">
    <citation type="submission" date="2019-05" db="EMBL/GenBank/DDBJ databases">
        <title>Another draft genome of Portunus trituberculatus and its Hox gene families provides insights of decapod evolution.</title>
        <authorList>
            <person name="Jeong J.-H."/>
            <person name="Song I."/>
            <person name="Kim S."/>
            <person name="Choi T."/>
            <person name="Kim D."/>
            <person name="Ryu S."/>
            <person name="Kim W."/>
        </authorList>
    </citation>
    <scope>NUCLEOTIDE SEQUENCE [LARGE SCALE GENOMIC DNA]</scope>
    <source>
        <tissue evidence="2">Muscle</tissue>
    </source>
</reference>
<gene>
    <name evidence="2" type="ORF">E2C01_047310</name>
</gene>
<keyword evidence="3" id="KW-1185">Reference proteome</keyword>
<comment type="caution">
    <text evidence="2">The sequence shown here is derived from an EMBL/GenBank/DDBJ whole genome shotgun (WGS) entry which is preliminary data.</text>
</comment>
<evidence type="ECO:0000256" key="1">
    <source>
        <dbReference type="SAM" id="MobiDB-lite"/>
    </source>
</evidence>
<organism evidence="2 3">
    <name type="scientific">Portunus trituberculatus</name>
    <name type="common">Swimming crab</name>
    <name type="synonym">Neptunus trituberculatus</name>
    <dbReference type="NCBI Taxonomy" id="210409"/>
    <lineage>
        <taxon>Eukaryota</taxon>
        <taxon>Metazoa</taxon>
        <taxon>Ecdysozoa</taxon>
        <taxon>Arthropoda</taxon>
        <taxon>Crustacea</taxon>
        <taxon>Multicrustacea</taxon>
        <taxon>Malacostraca</taxon>
        <taxon>Eumalacostraca</taxon>
        <taxon>Eucarida</taxon>
        <taxon>Decapoda</taxon>
        <taxon>Pleocyemata</taxon>
        <taxon>Brachyura</taxon>
        <taxon>Eubrachyura</taxon>
        <taxon>Portunoidea</taxon>
        <taxon>Portunidae</taxon>
        <taxon>Portuninae</taxon>
        <taxon>Portunus</taxon>
    </lineage>
</organism>
<dbReference type="AlphaFoldDB" id="A0A5B7G042"/>
<feature type="region of interest" description="Disordered" evidence="1">
    <location>
        <begin position="1"/>
        <end position="45"/>
    </location>
</feature>
<proteinExistence type="predicted"/>
<name>A0A5B7G042_PORTR</name>